<proteinExistence type="inferred from homology"/>
<evidence type="ECO:0000259" key="3">
    <source>
        <dbReference type="Pfam" id="PF25973"/>
    </source>
</evidence>
<dbReference type="FunFam" id="2.40.30.170:FF:000010">
    <property type="entry name" value="Efflux RND transporter periplasmic adaptor subunit"/>
    <property type="match status" value="1"/>
</dbReference>
<name>A0A643G552_9BURK</name>
<dbReference type="PANTHER" id="PTHR30469">
    <property type="entry name" value="MULTIDRUG RESISTANCE PROTEIN MDTA"/>
    <property type="match status" value="1"/>
</dbReference>
<dbReference type="NCBIfam" id="TIGR01730">
    <property type="entry name" value="RND_mfp"/>
    <property type="match status" value="1"/>
</dbReference>
<dbReference type="Gene3D" id="2.40.30.170">
    <property type="match status" value="1"/>
</dbReference>
<protein>
    <submittedName>
        <fullName evidence="5">Efflux RND transporter periplasmic adaptor subunit</fullName>
    </submittedName>
</protein>
<evidence type="ECO:0000259" key="2">
    <source>
        <dbReference type="Pfam" id="PF25954"/>
    </source>
</evidence>
<evidence type="ECO:0000313" key="5">
    <source>
        <dbReference type="EMBL" id="QOT75605.1"/>
    </source>
</evidence>
<feature type="domain" description="CzcB-like barrel-sandwich hybrid" evidence="3">
    <location>
        <begin position="77"/>
        <end position="218"/>
    </location>
</feature>
<dbReference type="Gene3D" id="2.40.50.100">
    <property type="match status" value="1"/>
</dbReference>
<dbReference type="Proteomes" id="UP000397656">
    <property type="component" value="Chromosome 1"/>
</dbReference>
<dbReference type="InterPro" id="IPR058792">
    <property type="entry name" value="Beta-barrel_RND_2"/>
</dbReference>
<gene>
    <name evidence="5" type="ORF">F7R26_015645</name>
</gene>
<dbReference type="AlphaFoldDB" id="A0A643G552"/>
<evidence type="ECO:0000256" key="1">
    <source>
        <dbReference type="ARBA" id="ARBA00009477"/>
    </source>
</evidence>
<evidence type="ECO:0000259" key="4">
    <source>
        <dbReference type="Pfam" id="PF25989"/>
    </source>
</evidence>
<feature type="domain" description="YknX-like C-terminal permuted SH3-like" evidence="4">
    <location>
        <begin position="301"/>
        <end position="370"/>
    </location>
</feature>
<dbReference type="InterPro" id="IPR058637">
    <property type="entry name" value="YknX-like_C"/>
</dbReference>
<comment type="similarity">
    <text evidence="1">Belongs to the membrane fusion protein (MFP) (TC 8.A.1) family.</text>
</comment>
<dbReference type="GO" id="GO:0015562">
    <property type="term" value="F:efflux transmembrane transporter activity"/>
    <property type="evidence" value="ECO:0007669"/>
    <property type="project" value="InterPro"/>
</dbReference>
<dbReference type="PANTHER" id="PTHR30469:SF15">
    <property type="entry name" value="HLYD FAMILY OF SECRETION PROTEINS"/>
    <property type="match status" value="1"/>
</dbReference>
<dbReference type="Pfam" id="PF25989">
    <property type="entry name" value="YknX_C"/>
    <property type="match status" value="1"/>
</dbReference>
<organism evidence="5 6">
    <name type="scientific">Cupriavidus basilensis</name>
    <dbReference type="NCBI Taxonomy" id="68895"/>
    <lineage>
        <taxon>Bacteria</taxon>
        <taxon>Pseudomonadati</taxon>
        <taxon>Pseudomonadota</taxon>
        <taxon>Betaproteobacteria</taxon>
        <taxon>Burkholderiales</taxon>
        <taxon>Burkholderiaceae</taxon>
        <taxon>Cupriavidus</taxon>
    </lineage>
</organism>
<dbReference type="GO" id="GO:1990281">
    <property type="term" value="C:efflux pump complex"/>
    <property type="evidence" value="ECO:0007669"/>
    <property type="project" value="TreeGrafter"/>
</dbReference>
<dbReference type="RefSeq" id="WP_150984081.1">
    <property type="nucleotide sequence ID" value="NZ_CP062803.1"/>
</dbReference>
<dbReference type="SUPFAM" id="SSF111369">
    <property type="entry name" value="HlyD-like secretion proteins"/>
    <property type="match status" value="1"/>
</dbReference>
<accession>A0A643G552</accession>
<dbReference type="EMBL" id="CP062803">
    <property type="protein sequence ID" value="QOT75605.1"/>
    <property type="molecule type" value="Genomic_DNA"/>
</dbReference>
<dbReference type="Gene3D" id="2.40.420.20">
    <property type="match status" value="1"/>
</dbReference>
<feature type="domain" description="CusB-like beta-barrel" evidence="2">
    <location>
        <begin position="224"/>
        <end position="291"/>
    </location>
</feature>
<evidence type="ECO:0000313" key="6">
    <source>
        <dbReference type="Proteomes" id="UP000397656"/>
    </source>
</evidence>
<dbReference type="GeneID" id="98402345"/>
<dbReference type="Pfam" id="PF25973">
    <property type="entry name" value="BSH_CzcB"/>
    <property type="match status" value="1"/>
</dbReference>
<dbReference type="Gene3D" id="1.10.287.470">
    <property type="entry name" value="Helix hairpin bin"/>
    <property type="match status" value="1"/>
</dbReference>
<dbReference type="InterPro" id="IPR006143">
    <property type="entry name" value="RND_pump_MFP"/>
</dbReference>
<dbReference type="Pfam" id="PF25954">
    <property type="entry name" value="Beta-barrel_RND_2"/>
    <property type="match status" value="1"/>
</dbReference>
<dbReference type="InterPro" id="IPR058647">
    <property type="entry name" value="BSH_CzcB-like"/>
</dbReference>
<reference evidence="5 6" key="1">
    <citation type="submission" date="2020-10" db="EMBL/GenBank/DDBJ databases">
        <title>Complete genome sequence of Cupriavidus basilensis CCUG 49340T.</title>
        <authorList>
            <person name="Salva-Serra F."/>
            <person name="Donoso R.A."/>
            <person name="Cho K.H."/>
            <person name="Yoo J.A."/>
            <person name="Lee K."/>
            <person name="Yoon S.-H."/>
            <person name="Perez-Pantoja D."/>
            <person name="Moore E.R.B."/>
        </authorList>
    </citation>
    <scope>NUCLEOTIDE SEQUENCE [LARGE SCALE GENOMIC DNA]</scope>
    <source>
        <strain evidence="6">CCUG 49340</strain>
    </source>
</reference>
<sequence>MTRRKKILIAAIATIAVVAVLSAAAAVRKASNGKPGAAPAAAMQDLVEFLPSDLVEATTQDLRVSLPLSGGLRALNQASVKAKVAGEVQQVLVREGEAVRAGQVIVRIDATEYQAKVAQARGQMLAARGQYENSKQTFERNRELVAKGFISKTAFDNFQSNLDVAHANLDAAQGGLEVAQKALADTIVKSPLDGLVAARAVQPGEKVSPDTRLIDVVDLRALELEAPIPMADVARVAIGQAVQLDVEGSGRFEGKLVRINPAVSQGTRSIMIYVRVDNPEARLRAGMFAQGLLVLGHHAGVVAVPATAVRDDGERAFVYSVENGVLAERQVKLGIRDDASGLVEITSGLATGAKVVRNNLGTLRAGSRVKLVKA</sequence>